<dbReference type="EMBL" id="KV427642">
    <property type="protein sequence ID" value="KZT03668.1"/>
    <property type="molecule type" value="Genomic_DNA"/>
</dbReference>
<dbReference type="GeneID" id="63828698"/>
<evidence type="ECO:0000313" key="1">
    <source>
        <dbReference type="EMBL" id="KZT03668.1"/>
    </source>
</evidence>
<gene>
    <name evidence="1" type="ORF">LAESUDRAFT_751503</name>
</gene>
<sequence>MTHLTSLKLAVPEKGHKQVAGTSCLPALQSLSLEPERLDEHCLALVKLATSGSLDNISIDIVLGNVTTDMLKSFVRELVSYPPRAFSVTGTLSNISYDGRLNISEAALHALQPLLLHRKMASLKISMGNLRITPNLLSALGSAYPAL</sequence>
<keyword evidence="2" id="KW-1185">Reference proteome</keyword>
<dbReference type="InParanoid" id="A0A165CXF4"/>
<protein>
    <submittedName>
        <fullName evidence="1">Uncharacterized protein</fullName>
    </submittedName>
</protein>
<dbReference type="AlphaFoldDB" id="A0A165CXF4"/>
<organism evidence="1 2">
    <name type="scientific">Laetiporus sulphureus 93-53</name>
    <dbReference type="NCBI Taxonomy" id="1314785"/>
    <lineage>
        <taxon>Eukaryota</taxon>
        <taxon>Fungi</taxon>
        <taxon>Dikarya</taxon>
        <taxon>Basidiomycota</taxon>
        <taxon>Agaricomycotina</taxon>
        <taxon>Agaricomycetes</taxon>
        <taxon>Polyporales</taxon>
        <taxon>Laetiporus</taxon>
    </lineage>
</organism>
<dbReference type="RefSeq" id="XP_040761408.1">
    <property type="nucleotide sequence ID" value="XM_040911670.1"/>
</dbReference>
<proteinExistence type="predicted"/>
<name>A0A165CXF4_9APHY</name>
<reference evidence="1 2" key="1">
    <citation type="journal article" date="2016" name="Mol. Biol. Evol.">
        <title>Comparative Genomics of Early-Diverging Mushroom-Forming Fungi Provides Insights into the Origins of Lignocellulose Decay Capabilities.</title>
        <authorList>
            <person name="Nagy L.G."/>
            <person name="Riley R."/>
            <person name="Tritt A."/>
            <person name="Adam C."/>
            <person name="Daum C."/>
            <person name="Floudas D."/>
            <person name="Sun H."/>
            <person name="Yadav J.S."/>
            <person name="Pangilinan J."/>
            <person name="Larsson K.H."/>
            <person name="Matsuura K."/>
            <person name="Barry K."/>
            <person name="Labutti K."/>
            <person name="Kuo R."/>
            <person name="Ohm R.A."/>
            <person name="Bhattacharya S.S."/>
            <person name="Shirouzu T."/>
            <person name="Yoshinaga Y."/>
            <person name="Martin F.M."/>
            <person name="Grigoriev I.V."/>
            <person name="Hibbett D.S."/>
        </authorList>
    </citation>
    <scope>NUCLEOTIDE SEQUENCE [LARGE SCALE GENOMIC DNA]</scope>
    <source>
        <strain evidence="1 2">93-53</strain>
    </source>
</reference>
<dbReference type="Proteomes" id="UP000076871">
    <property type="component" value="Unassembled WGS sequence"/>
</dbReference>
<evidence type="ECO:0000313" key="2">
    <source>
        <dbReference type="Proteomes" id="UP000076871"/>
    </source>
</evidence>
<accession>A0A165CXF4</accession>